<feature type="transmembrane region" description="Helical" evidence="5">
    <location>
        <begin position="181"/>
        <end position="202"/>
    </location>
</feature>
<accession>A0A7Z0U909</accession>
<evidence type="ECO:0000256" key="2">
    <source>
        <dbReference type="ARBA" id="ARBA00022692"/>
    </source>
</evidence>
<keyword evidence="4 5" id="KW-0472">Membrane</keyword>
<dbReference type="InterPro" id="IPR051788">
    <property type="entry name" value="MFS_Transporter"/>
</dbReference>
<evidence type="ECO:0000313" key="7">
    <source>
        <dbReference type="EMBL" id="NZD62429.1"/>
    </source>
</evidence>
<comment type="caution">
    <text evidence="7">The sequence shown here is derived from an EMBL/GenBank/DDBJ whole genome shotgun (WGS) entry which is preliminary data.</text>
</comment>
<evidence type="ECO:0000259" key="6">
    <source>
        <dbReference type="PROSITE" id="PS50850"/>
    </source>
</evidence>
<feature type="transmembrane region" description="Helical" evidence="5">
    <location>
        <begin position="156"/>
        <end position="175"/>
    </location>
</feature>
<name>A0A7Z0U909_9HYPH</name>
<keyword evidence="3 5" id="KW-1133">Transmembrane helix</keyword>
<feature type="transmembrane region" description="Helical" evidence="5">
    <location>
        <begin position="377"/>
        <end position="399"/>
    </location>
</feature>
<evidence type="ECO:0000256" key="3">
    <source>
        <dbReference type="ARBA" id="ARBA00022989"/>
    </source>
</evidence>
<organism evidence="7 8">
    <name type="scientific">Rhizobium changzhiense</name>
    <dbReference type="NCBI Taxonomy" id="2692317"/>
    <lineage>
        <taxon>Bacteria</taxon>
        <taxon>Pseudomonadati</taxon>
        <taxon>Pseudomonadota</taxon>
        <taxon>Alphaproteobacteria</taxon>
        <taxon>Hyphomicrobiales</taxon>
        <taxon>Rhizobiaceae</taxon>
        <taxon>Rhizobium/Agrobacterium group</taxon>
        <taxon>Rhizobium</taxon>
    </lineage>
</organism>
<feature type="transmembrane region" description="Helical" evidence="5">
    <location>
        <begin position="223"/>
        <end position="243"/>
    </location>
</feature>
<evidence type="ECO:0000256" key="4">
    <source>
        <dbReference type="ARBA" id="ARBA00023136"/>
    </source>
</evidence>
<feature type="transmembrane region" description="Helical" evidence="5">
    <location>
        <begin position="30"/>
        <end position="49"/>
    </location>
</feature>
<dbReference type="PROSITE" id="PS50850">
    <property type="entry name" value="MFS"/>
    <property type="match status" value="1"/>
</dbReference>
<feature type="transmembrane region" description="Helical" evidence="5">
    <location>
        <begin position="263"/>
        <end position="280"/>
    </location>
</feature>
<evidence type="ECO:0000256" key="1">
    <source>
        <dbReference type="ARBA" id="ARBA00004141"/>
    </source>
</evidence>
<dbReference type="GO" id="GO:0016020">
    <property type="term" value="C:membrane"/>
    <property type="evidence" value="ECO:0007669"/>
    <property type="project" value="UniProtKB-SubCell"/>
</dbReference>
<comment type="subcellular location">
    <subcellularLocation>
        <location evidence="1">Membrane</location>
        <topology evidence="1">Multi-pass membrane protein</topology>
    </subcellularLocation>
</comment>
<evidence type="ECO:0000313" key="8">
    <source>
        <dbReference type="Proteomes" id="UP000532162"/>
    </source>
</evidence>
<protein>
    <submittedName>
        <fullName evidence="7">MFS transporter</fullName>
    </submittedName>
</protein>
<sequence>MSSRKIFAGNRRRAFAAQDLEGRTVPLQRLVMLIFFLQPIAFGAWLPRIPDIQAKLELGTADLAVALLGLPIGTLITLPFAGRLVSRIGGRMAIIYGFIFFLAVVSLPAFAPSAMLLFFALIVVGVALSTVELGMNVEADVTEKATGLIIMSRCHGFWSFGIMAGSLIGVGAIAIGLSPHWSILITAIVILPVALIASLRLPKLPESHHAENSQAKTGFKPPSLALLGICAFVFGVTMTEGAIADWSAIYLRDVMHAEGAQTGLGYSVFAFMVAAGRFSGDYMKGRFGAVAIARGCGIASLAGMLVVLLAPATPLALIGFAAVGVGVSVGFPLAVTAVASLTDRPPASSVATLSFAALSGFLIGPPIIGFLGELLGLRVGLAVLLIPLFVSLLCTRFLIPMQKDMVADLVEREAV</sequence>
<dbReference type="EMBL" id="JACCPJ010000002">
    <property type="protein sequence ID" value="NZD62429.1"/>
    <property type="molecule type" value="Genomic_DNA"/>
</dbReference>
<feature type="transmembrane region" description="Helical" evidence="5">
    <location>
        <begin position="93"/>
        <end position="110"/>
    </location>
</feature>
<gene>
    <name evidence="7" type="ORF">HX900_15065</name>
</gene>
<feature type="transmembrane region" description="Helical" evidence="5">
    <location>
        <begin position="116"/>
        <end position="135"/>
    </location>
</feature>
<dbReference type="CDD" id="cd17393">
    <property type="entry name" value="MFS_MosC_like"/>
    <property type="match status" value="1"/>
</dbReference>
<reference evidence="7 8" key="1">
    <citation type="submission" date="2020-07" db="EMBL/GenBank/DDBJ databases">
        <authorList>
            <person name="Sun Q."/>
        </authorList>
    </citation>
    <scope>NUCLEOTIDE SEQUENCE [LARGE SCALE GENOMIC DNA]</scope>
    <source>
        <strain evidence="7 8">WYCCWR 11290</strain>
    </source>
</reference>
<feature type="transmembrane region" description="Helical" evidence="5">
    <location>
        <begin position="350"/>
        <end position="371"/>
    </location>
</feature>
<dbReference type="RefSeq" id="WP_180695009.1">
    <property type="nucleotide sequence ID" value="NZ_JACCPJ010000002.1"/>
</dbReference>
<keyword evidence="2 5" id="KW-0812">Transmembrane</keyword>
<dbReference type="Pfam" id="PF07690">
    <property type="entry name" value="MFS_1"/>
    <property type="match status" value="1"/>
</dbReference>
<dbReference type="PANTHER" id="PTHR23514">
    <property type="entry name" value="BYPASS OF STOP CODON PROTEIN 6"/>
    <property type="match status" value="1"/>
</dbReference>
<feature type="transmembrane region" description="Helical" evidence="5">
    <location>
        <begin position="287"/>
        <end position="309"/>
    </location>
</feature>
<dbReference type="PANTHER" id="PTHR23514:SF13">
    <property type="entry name" value="INNER MEMBRANE PROTEIN YBJJ"/>
    <property type="match status" value="1"/>
</dbReference>
<dbReference type="Gene3D" id="1.20.1250.20">
    <property type="entry name" value="MFS general substrate transporter like domains"/>
    <property type="match status" value="2"/>
</dbReference>
<dbReference type="SUPFAM" id="SSF103473">
    <property type="entry name" value="MFS general substrate transporter"/>
    <property type="match status" value="1"/>
</dbReference>
<dbReference type="AlphaFoldDB" id="A0A7Z0U909"/>
<feature type="transmembrane region" description="Helical" evidence="5">
    <location>
        <begin position="315"/>
        <end position="338"/>
    </location>
</feature>
<proteinExistence type="predicted"/>
<dbReference type="Proteomes" id="UP000532162">
    <property type="component" value="Unassembled WGS sequence"/>
</dbReference>
<dbReference type="InterPro" id="IPR020846">
    <property type="entry name" value="MFS_dom"/>
</dbReference>
<feature type="domain" description="Major facilitator superfamily (MFS) profile" evidence="6">
    <location>
        <begin position="27"/>
        <end position="403"/>
    </location>
</feature>
<dbReference type="InterPro" id="IPR036259">
    <property type="entry name" value="MFS_trans_sf"/>
</dbReference>
<evidence type="ECO:0000256" key="5">
    <source>
        <dbReference type="SAM" id="Phobius"/>
    </source>
</evidence>
<dbReference type="GO" id="GO:0022857">
    <property type="term" value="F:transmembrane transporter activity"/>
    <property type="evidence" value="ECO:0007669"/>
    <property type="project" value="InterPro"/>
</dbReference>
<feature type="transmembrane region" description="Helical" evidence="5">
    <location>
        <begin position="61"/>
        <end position="81"/>
    </location>
</feature>
<dbReference type="InterPro" id="IPR011701">
    <property type="entry name" value="MFS"/>
</dbReference>